<evidence type="ECO:0000313" key="3">
    <source>
        <dbReference type="Proteomes" id="UP000245839"/>
    </source>
</evidence>
<accession>A0A2Y9A2C6</accession>
<dbReference type="Proteomes" id="UP000245839">
    <property type="component" value="Unassembled WGS sequence"/>
</dbReference>
<dbReference type="EMBL" id="QGDJ01000001">
    <property type="protein sequence ID" value="PWJ22286.1"/>
    <property type="molecule type" value="Genomic_DNA"/>
</dbReference>
<organism evidence="2 4">
    <name type="scientific">Jannaschia seohaensis</name>
    <dbReference type="NCBI Taxonomy" id="475081"/>
    <lineage>
        <taxon>Bacteria</taxon>
        <taxon>Pseudomonadati</taxon>
        <taxon>Pseudomonadota</taxon>
        <taxon>Alphaproteobacteria</taxon>
        <taxon>Rhodobacterales</taxon>
        <taxon>Roseobacteraceae</taxon>
        <taxon>Jannaschia</taxon>
    </lineage>
</organism>
<dbReference type="EMBL" id="UETC01000001">
    <property type="protein sequence ID" value="SSA38564.1"/>
    <property type="molecule type" value="Genomic_DNA"/>
</dbReference>
<dbReference type="Pfam" id="PF04390">
    <property type="entry name" value="LptE"/>
    <property type="match status" value="1"/>
</dbReference>
<dbReference type="RefSeq" id="WP_109562856.1">
    <property type="nucleotide sequence ID" value="NZ_QGDJ01000001.1"/>
</dbReference>
<dbReference type="GO" id="GO:0043165">
    <property type="term" value="P:Gram-negative-bacterium-type cell outer membrane assembly"/>
    <property type="evidence" value="ECO:0007669"/>
    <property type="project" value="InterPro"/>
</dbReference>
<dbReference type="PROSITE" id="PS51257">
    <property type="entry name" value="PROKAR_LIPOPROTEIN"/>
    <property type="match status" value="1"/>
</dbReference>
<dbReference type="Proteomes" id="UP000251571">
    <property type="component" value="Unassembled WGS sequence"/>
</dbReference>
<dbReference type="AlphaFoldDB" id="A0A2Y9A2C6"/>
<protein>
    <submittedName>
        <fullName evidence="2">LPS-assembly lipoprotein</fullName>
    </submittedName>
</protein>
<dbReference type="OrthoDB" id="7629596at2"/>
<name>A0A2Y9A2C6_9RHOB</name>
<dbReference type="Gene3D" id="3.30.160.150">
    <property type="entry name" value="Lipoprotein like domain"/>
    <property type="match status" value="1"/>
</dbReference>
<evidence type="ECO:0000313" key="1">
    <source>
        <dbReference type="EMBL" id="PWJ22286.1"/>
    </source>
</evidence>
<proteinExistence type="predicted"/>
<sequence length="161" mass="17442">MSWSRRTLVASALWASLLAGCGFAPVYGPGGGARALRGAIRVADPETEFGFDFVTRFEERIGRPDAARFALDWTLSVKERELAIDDENTITRFNLEGTLAWRLTPLGAEDPVLTGRESSFTSYSATGSTISTLESQQDAEQRLAVILADAVVARLLASDLT</sequence>
<dbReference type="GO" id="GO:0019867">
    <property type="term" value="C:outer membrane"/>
    <property type="evidence" value="ECO:0007669"/>
    <property type="project" value="InterPro"/>
</dbReference>
<keyword evidence="3" id="KW-1185">Reference proteome</keyword>
<gene>
    <name evidence="1" type="ORF">BCF38_101697</name>
    <name evidence="2" type="ORF">SAMN05421539_101697</name>
</gene>
<reference evidence="1 3" key="2">
    <citation type="submission" date="2018-03" db="EMBL/GenBank/DDBJ databases">
        <title>Genomic Encyclopedia of Archaeal and Bacterial Type Strains, Phase II (KMG-II): from individual species to whole genera.</title>
        <authorList>
            <person name="Goeker M."/>
        </authorList>
    </citation>
    <scope>NUCLEOTIDE SEQUENCE [LARGE SCALE GENOMIC DNA]</scope>
    <source>
        <strain evidence="1 3">DSM 25227</strain>
    </source>
</reference>
<keyword evidence="2" id="KW-0449">Lipoprotein</keyword>
<evidence type="ECO:0000313" key="4">
    <source>
        <dbReference type="Proteomes" id="UP000251571"/>
    </source>
</evidence>
<evidence type="ECO:0000313" key="2">
    <source>
        <dbReference type="EMBL" id="SSA38564.1"/>
    </source>
</evidence>
<dbReference type="PROSITE" id="PS51318">
    <property type="entry name" value="TAT"/>
    <property type="match status" value="1"/>
</dbReference>
<dbReference type="InterPro" id="IPR007485">
    <property type="entry name" value="LPS_assembly_LptE"/>
</dbReference>
<reference evidence="2 4" key="1">
    <citation type="submission" date="2016-10" db="EMBL/GenBank/DDBJ databases">
        <authorList>
            <person name="Cai Z."/>
        </authorList>
    </citation>
    <scope>NUCLEOTIDE SEQUENCE [LARGE SCALE GENOMIC DNA]</scope>
    <source>
        <strain evidence="2 4">DSM 25227</strain>
    </source>
</reference>
<dbReference type="InterPro" id="IPR006311">
    <property type="entry name" value="TAT_signal"/>
</dbReference>